<name>A0A016VRK5_9BILA</name>
<sequence length="105" mass="11766">MATQHSKAAPTEKFYDVIACTDHCHNVENSQNLRNLCFLEPLGPSLFSRLAELLDLFVVERPKKKSAPLPFWPAVISAKSVFGTLLKHNLSQRREPNFGKDGLTS</sequence>
<dbReference type="AlphaFoldDB" id="A0A016VRK5"/>
<proteinExistence type="predicted"/>
<dbReference type="EMBL" id="JARK01001342">
    <property type="protein sequence ID" value="EYC29667.1"/>
    <property type="molecule type" value="Genomic_DNA"/>
</dbReference>
<protein>
    <submittedName>
        <fullName evidence="1">Uncharacterized protein</fullName>
    </submittedName>
</protein>
<keyword evidence="2" id="KW-1185">Reference proteome</keyword>
<organism evidence="1 2">
    <name type="scientific">Ancylostoma ceylanicum</name>
    <dbReference type="NCBI Taxonomy" id="53326"/>
    <lineage>
        <taxon>Eukaryota</taxon>
        <taxon>Metazoa</taxon>
        <taxon>Ecdysozoa</taxon>
        <taxon>Nematoda</taxon>
        <taxon>Chromadorea</taxon>
        <taxon>Rhabditida</taxon>
        <taxon>Rhabditina</taxon>
        <taxon>Rhabditomorpha</taxon>
        <taxon>Strongyloidea</taxon>
        <taxon>Ancylostomatidae</taxon>
        <taxon>Ancylostomatinae</taxon>
        <taxon>Ancylostoma</taxon>
    </lineage>
</organism>
<evidence type="ECO:0000313" key="2">
    <source>
        <dbReference type="Proteomes" id="UP000024635"/>
    </source>
</evidence>
<comment type="caution">
    <text evidence="1">The sequence shown here is derived from an EMBL/GenBank/DDBJ whole genome shotgun (WGS) entry which is preliminary data.</text>
</comment>
<reference evidence="2" key="1">
    <citation type="journal article" date="2015" name="Nat. Genet.">
        <title>The genome and transcriptome of the zoonotic hookworm Ancylostoma ceylanicum identify infection-specific gene families.</title>
        <authorList>
            <person name="Schwarz E.M."/>
            <person name="Hu Y."/>
            <person name="Antoshechkin I."/>
            <person name="Miller M.M."/>
            <person name="Sternberg P.W."/>
            <person name="Aroian R.V."/>
        </authorList>
    </citation>
    <scope>NUCLEOTIDE SEQUENCE</scope>
    <source>
        <strain evidence="2">HY135</strain>
    </source>
</reference>
<evidence type="ECO:0000313" key="1">
    <source>
        <dbReference type="EMBL" id="EYC29667.1"/>
    </source>
</evidence>
<gene>
    <name evidence="1" type="primary">Acey_s0006.g3112</name>
    <name evidence="1" type="ORF">Y032_0006g3112</name>
</gene>
<accession>A0A016VRK5</accession>
<dbReference type="Proteomes" id="UP000024635">
    <property type="component" value="Unassembled WGS sequence"/>
</dbReference>